<keyword evidence="1" id="KW-0433">Leucine-rich repeat</keyword>
<dbReference type="PANTHER" id="PTHR24106">
    <property type="entry name" value="NACHT, LRR AND CARD DOMAINS-CONTAINING"/>
    <property type="match status" value="1"/>
</dbReference>
<evidence type="ECO:0000256" key="3">
    <source>
        <dbReference type="SAM" id="MobiDB-lite"/>
    </source>
</evidence>
<dbReference type="SMART" id="SM00368">
    <property type="entry name" value="LRR_RI"/>
    <property type="match status" value="9"/>
</dbReference>
<protein>
    <submittedName>
        <fullName evidence="5">Uncharacterized protein</fullName>
    </submittedName>
</protein>
<keyword evidence="4" id="KW-0732">Signal</keyword>
<dbReference type="AlphaFoldDB" id="A0A8B9HAW5"/>
<dbReference type="Gene3D" id="3.80.10.10">
    <property type="entry name" value="Ribonuclease Inhibitor"/>
    <property type="match status" value="2"/>
</dbReference>
<feature type="chain" id="PRO_5034537592" evidence="4">
    <location>
        <begin position="26"/>
        <end position="559"/>
    </location>
</feature>
<feature type="compositionally biased region" description="Basic and acidic residues" evidence="3">
    <location>
        <begin position="451"/>
        <end position="474"/>
    </location>
</feature>
<dbReference type="Proteomes" id="UP000694621">
    <property type="component" value="Unplaced"/>
</dbReference>
<organism evidence="5 6">
    <name type="scientific">Astyanax mexicanus</name>
    <name type="common">Blind cave fish</name>
    <name type="synonym">Astyanax fasciatus mexicanus</name>
    <dbReference type="NCBI Taxonomy" id="7994"/>
    <lineage>
        <taxon>Eukaryota</taxon>
        <taxon>Metazoa</taxon>
        <taxon>Chordata</taxon>
        <taxon>Craniata</taxon>
        <taxon>Vertebrata</taxon>
        <taxon>Euteleostomi</taxon>
        <taxon>Actinopterygii</taxon>
        <taxon>Neopterygii</taxon>
        <taxon>Teleostei</taxon>
        <taxon>Ostariophysi</taxon>
        <taxon>Characiformes</taxon>
        <taxon>Characoidei</taxon>
        <taxon>Acestrorhamphidae</taxon>
        <taxon>Acestrorhamphinae</taxon>
        <taxon>Astyanax</taxon>
    </lineage>
</organism>
<sequence>MFRLTILVMYNFFSCLCRLLNSSRAEEAFACMRKALGTNPLLLKELDLSGKIRGDLAAVQLSAFLKDSHCRAKILRLKNSSITTKDCEELCSNVSHLKELDLSENKLGNSGVQQICVCLKYRECKLKKLRLSDCSITEDGYADLASALKSNPSLHLTELDLRGNNPGDTGVKKLTDIINCKNLRLLKISEAEEACKCLTKILKEKENFLLQRTLDLSNNDKHDIKVKQLSALLMDPHCRLEKLILYKTGDITGEDSADLISALILNPSHLGELDLNKNVLKASGRQALCSLLKKPECKVKTLRLIKSLPGKTCHDLVSALCMNPLYIKELDLSENEIGDSGTEELCVLLKNQDCKLQKLLLKRCNIKEKGCAALTSALTSNSSHLKELDLRGNKLGKPAKELLRSKCNLQLDESLLQQLDSWFFWSWTKSKTAQPSEHETTTSDESLDPSAKGHDGMRRGDQGIDHGTMSDKRMGQVTEDIDESNRSKQRLGQGTRGQGGINIGAQRTDQGISGQGGMNRGVQRTDQGIGGQGGMNRGAQRTDQGTRGRGGMNRGEPRT</sequence>
<dbReference type="InterPro" id="IPR001611">
    <property type="entry name" value="Leu-rich_rpt"/>
</dbReference>
<evidence type="ECO:0000313" key="6">
    <source>
        <dbReference type="Proteomes" id="UP000694621"/>
    </source>
</evidence>
<evidence type="ECO:0000256" key="2">
    <source>
        <dbReference type="ARBA" id="ARBA00022737"/>
    </source>
</evidence>
<dbReference type="InterPro" id="IPR051261">
    <property type="entry name" value="NLR"/>
</dbReference>
<accession>A0A8B9HAW5</accession>
<evidence type="ECO:0000256" key="4">
    <source>
        <dbReference type="SAM" id="SignalP"/>
    </source>
</evidence>
<name>A0A8B9HAW5_ASTMX</name>
<dbReference type="Ensembl" id="ENSAMXT00005010602.1">
    <property type="protein sequence ID" value="ENSAMXP00005009521.1"/>
    <property type="gene ID" value="ENSAMXG00005005400.1"/>
</dbReference>
<proteinExistence type="predicted"/>
<dbReference type="SUPFAM" id="SSF52047">
    <property type="entry name" value="RNI-like"/>
    <property type="match status" value="1"/>
</dbReference>
<reference evidence="5" key="1">
    <citation type="submission" date="2025-08" db="UniProtKB">
        <authorList>
            <consortium name="Ensembl"/>
        </authorList>
    </citation>
    <scope>IDENTIFICATION</scope>
</reference>
<keyword evidence="2" id="KW-0677">Repeat</keyword>
<feature type="region of interest" description="Disordered" evidence="3">
    <location>
        <begin position="433"/>
        <end position="559"/>
    </location>
</feature>
<dbReference type="Pfam" id="PF13516">
    <property type="entry name" value="LRR_6"/>
    <property type="match status" value="5"/>
</dbReference>
<evidence type="ECO:0000256" key="1">
    <source>
        <dbReference type="ARBA" id="ARBA00022614"/>
    </source>
</evidence>
<dbReference type="InterPro" id="IPR032675">
    <property type="entry name" value="LRR_dom_sf"/>
</dbReference>
<feature type="signal peptide" evidence="4">
    <location>
        <begin position="1"/>
        <end position="25"/>
    </location>
</feature>
<evidence type="ECO:0000313" key="5">
    <source>
        <dbReference type="Ensembl" id="ENSAMXP00005009521.1"/>
    </source>
</evidence>